<keyword evidence="2 5" id="KW-0808">Transferase</keyword>
<dbReference type="Pfam" id="PF08540">
    <property type="entry name" value="HMG_CoA_synt_C"/>
    <property type="match status" value="2"/>
</dbReference>
<evidence type="ECO:0000313" key="5">
    <source>
        <dbReference type="EMBL" id="MFM1525319.1"/>
    </source>
</evidence>
<dbReference type="PANTHER" id="PTHR43323:SF2">
    <property type="entry name" value="HYDROXYMETHYLGLUTARYL-COA SYNTHASE"/>
    <property type="match status" value="1"/>
</dbReference>
<dbReference type="InterPro" id="IPR013746">
    <property type="entry name" value="HMG_CoA_synt_C_dom"/>
</dbReference>
<dbReference type="GO" id="GO:0004421">
    <property type="term" value="F:hydroxymethylglutaryl-CoA synthase activity"/>
    <property type="evidence" value="ECO:0007669"/>
    <property type="project" value="UniProtKB-EC"/>
</dbReference>
<dbReference type="SUPFAM" id="SSF53901">
    <property type="entry name" value="Thiolase-like"/>
    <property type="match status" value="2"/>
</dbReference>
<dbReference type="NCBIfam" id="TIGR01835">
    <property type="entry name" value="HMG-CoA-S_prok"/>
    <property type="match status" value="1"/>
</dbReference>
<evidence type="ECO:0000256" key="2">
    <source>
        <dbReference type="ARBA" id="ARBA00022679"/>
    </source>
</evidence>
<feature type="domain" description="Hydroxymethylglutaryl-coenzyme A synthase C-terminal" evidence="4">
    <location>
        <begin position="182"/>
        <end position="249"/>
    </location>
</feature>
<comment type="similarity">
    <text evidence="1">Belongs to the thiolase-like superfamily. HMG-CoA synthase family.</text>
</comment>
<reference evidence="5 6" key="1">
    <citation type="journal article" date="2024" name="Front. Microbiol.">
        <title>Pangenomic and biochemical analyses of Helcococcus ovis reveal widespread tetracycline resistance and a novel bacterial species, Helcococcus bovis.</title>
        <authorList>
            <person name="Cunha F."/>
            <person name="Zhai Y."/>
            <person name="Casaro S."/>
            <person name="Jones K.L."/>
            <person name="Hernandez M."/>
            <person name="Bisinotto R.S."/>
            <person name="Kariyawasam S."/>
            <person name="Brown M.B."/>
            <person name="Phillips A."/>
            <person name="Jeong K.C."/>
            <person name="Galvao K.N."/>
        </authorList>
    </citation>
    <scope>NUCLEOTIDE SEQUENCE [LARGE SCALE GENOMIC DNA]</scope>
    <source>
        <strain evidence="5 6">KG197</strain>
    </source>
</reference>
<evidence type="ECO:0000259" key="4">
    <source>
        <dbReference type="Pfam" id="PF08540"/>
    </source>
</evidence>
<evidence type="ECO:0000259" key="3">
    <source>
        <dbReference type="Pfam" id="PF01154"/>
    </source>
</evidence>
<evidence type="ECO:0000256" key="1">
    <source>
        <dbReference type="ARBA" id="ARBA00007061"/>
    </source>
</evidence>
<dbReference type="InterPro" id="IPR016039">
    <property type="entry name" value="Thiolase-like"/>
</dbReference>
<dbReference type="EMBL" id="JBFNFH010000015">
    <property type="protein sequence ID" value="MFM1525319.1"/>
    <property type="molecule type" value="Genomic_DNA"/>
</dbReference>
<keyword evidence="5" id="KW-0012">Acyltransferase</keyword>
<comment type="caution">
    <text evidence="5">The sequence shown here is derived from an EMBL/GenBank/DDBJ whole genome shotgun (WGS) entry which is preliminary data.</text>
</comment>
<dbReference type="CDD" id="cd00827">
    <property type="entry name" value="init_cond_enzymes"/>
    <property type="match status" value="1"/>
</dbReference>
<feature type="domain" description="Hydroxymethylglutaryl-coenzyme A synthase N-terminal" evidence="3">
    <location>
        <begin position="4"/>
        <end position="168"/>
    </location>
</feature>
<organism evidence="5 6">
    <name type="scientific">Helcococcus bovis</name>
    <dbReference type="NCBI Taxonomy" id="3153252"/>
    <lineage>
        <taxon>Bacteria</taxon>
        <taxon>Bacillati</taxon>
        <taxon>Bacillota</taxon>
        <taxon>Tissierellia</taxon>
        <taxon>Tissierellales</taxon>
        <taxon>Peptoniphilaceae</taxon>
        <taxon>Helcococcus</taxon>
    </lineage>
</organism>
<name>A0ABW9F7S1_9FIRM</name>
<sequence length="390" mass="44924">MENKYVGIEKISLYIPKYYVDIEKLAKKRNVDSEKWTKGIGQEKMSIIPKNQDIVSMSANAAINILNDEDKKNIGQVIFATESGFDYSKSASTYLFDLLNINRFARSYEIKQACYGATAAIQIACDYVRVRPNEKVLILSSDISKYGPKTRGEVTQGAGAIAILISSNPKILKITEKSVSLTRNEYDFWRPSYSEYPFVDGKFSTQLYIDMFKESVNEFRNRYKNTLENIETMLFHLPFSKMGKKGLISLEEDLPLLSQKWLSKYDQSTKLCRQIGNLYTGSLYLSFLSQLIYGNLKENSEIGFFSYGSGAVCELFTGILLKDFTSNIDIKFIEKMLENRDEIDVSEYDLNYFEKIYTEESFIYVEEKLMEKGFNLKGIENGKREYSFIE</sequence>
<dbReference type="PANTHER" id="PTHR43323">
    <property type="entry name" value="3-HYDROXY-3-METHYLGLUTARYL COENZYME A SYNTHASE"/>
    <property type="match status" value="1"/>
</dbReference>
<dbReference type="Proteomes" id="UP001629536">
    <property type="component" value="Unassembled WGS sequence"/>
</dbReference>
<gene>
    <name evidence="5" type="ORF">ABGF40_06470</name>
</gene>
<dbReference type="RefSeq" id="WP_408126793.1">
    <property type="nucleotide sequence ID" value="NZ_JBFNFH010000015.1"/>
</dbReference>
<dbReference type="Pfam" id="PF01154">
    <property type="entry name" value="HMG_CoA_synt_N"/>
    <property type="match status" value="1"/>
</dbReference>
<accession>A0ABW9F7S1</accession>
<dbReference type="InterPro" id="IPR013528">
    <property type="entry name" value="HMG_CoA_synth_N"/>
</dbReference>
<evidence type="ECO:0000313" key="6">
    <source>
        <dbReference type="Proteomes" id="UP001629536"/>
    </source>
</evidence>
<proteinExistence type="inferred from homology"/>
<dbReference type="InterPro" id="IPR011554">
    <property type="entry name" value="HMG_CoA_synthase_prok"/>
</dbReference>
<keyword evidence="6" id="KW-1185">Reference proteome</keyword>
<dbReference type="Gene3D" id="3.40.47.10">
    <property type="match status" value="2"/>
</dbReference>
<protein>
    <submittedName>
        <fullName evidence="5">Hydroxymethylglutaryl-CoA synthase</fullName>
        <ecNumber evidence="5">2.3.3.10</ecNumber>
    </submittedName>
</protein>
<feature type="domain" description="Hydroxymethylglutaryl-coenzyme A synthase C-terminal" evidence="4">
    <location>
        <begin position="259"/>
        <end position="381"/>
    </location>
</feature>
<dbReference type="EC" id="2.3.3.10" evidence="5"/>